<gene>
    <name evidence="1" type="ORF">CCR82_01305</name>
</gene>
<reference evidence="1" key="2">
    <citation type="journal article" date="2020" name="Microorganisms">
        <title>Osmotic Adaptation and Compatible Solute Biosynthesis of Phototrophic Bacteria as Revealed from Genome Analyses.</title>
        <authorList>
            <person name="Imhoff J.F."/>
            <person name="Rahn T."/>
            <person name="Kunzel S."/>
            <person name="Keller A."/>
            <person name="Neulinger S.C."/>
        </authorList>
    </citation>
    <scope>NUCLEOTIDE SEQUENCE</scope>
    <source>
        <strain evidence="1">DSM 4395</strain>
    </source>
</reference>
<dbReference type="AlphaFoldDB" id="A0AAJ0XEC7"/>
<accession>A0AAJ0XEC7</accession>
<name>A0AAJ0XEC7_HALSE</name>
<reference evidence="1" key="1">
    <citation type="submission" date="2017-05" db="EMBL/GenBank/DDBJ databases">
        <authorList>
            <person name="Imhoff J.F."/>
            <person name="Rahn T."/>
            <person name="Kuenzel S."/>
            <person name="Neulinger S.C."/>
        </authorList>
    </citation>
    <scope>NUCLEOTIDE SEQUENCE</scope>
    <source>
        <strain evidence="1">DSM 4395</strain>
    </source>
</reference>
<keyword evidence="2" id="KW-1185">Reference proteome</keyword>
<comment type="caution">
    <text evidence="1">The sequence shown here is derived from an EMBL/GenBank/DDBJ whole genome shotgun (WGS) entry which is preliminary data.</text>
</comment>
<dbReference type="Proteomes" id="UP001296967">
    <property type="component" value="Unassembled WGS sequence"/>
</dbReference>
<evidence type="ECO:0000313" key="1">
    <source>
        <dbReference type="EMBL" id="MBK5929206.1"/>
    </source>
</evidence>
<dbReference type="EMBL" id="NHSF01000010">
    <property type="protein sequence ID" value="MBK5929206.1"/>
    <property type="molecule type" value="Genomic_DNA"/>
</dbReference>
<evidence type="ECO:0000313" key="2">
    <source>
        <dbReference type="Proteomes" id="UP001296967"/>
    </source>
</evidence>
<sequence>MTINPTPDFKFGADPDWDSPLNFKLTPELIAHALMETASAVHTGWESCVDDDAILSQIAAMDETGDKSIRLIEQEFIDEQDNTAAWHDWTLEVRVGSVFILAHWQARSSAPAVDWEWSAAAAERAFERACVLLGRRVRRSLVVEEPVRPELPPRSSRH</sequence>
<protein>
    <submittedName>
        <fullName evidence="1">Uncharacterized protein</fullName>
    </submittedName>
</protein>
<organism evidence="1 2">
    <name type="scientific">Halochromatium salexigens</name>
    <name type="common">Chromatium salexigens</name>
    <dbReference type="NCBI Taxonomy" id="49447"/>
    <lineage>
        <taxon>Bacteria</taxon>
        <taxon>Pseudomonadati</taxon>
        <taxon>Pseudomonadota</taxon>
        <taxon>Gammaproteobacteria</taxon>
        <taxon>Chromatiales</taxon>
        <taxon>Chromatiaceae</taxon>
        <taxon>Halochromatium</taxon>
    </lineage>
</organism>
<proteinExistence type="predicted"/>